<evidence type="ECO:0000313" key="2">
    <source>
        <dbReference type="EMBL" id="QEN06558.1"/>
    </source>
</evidence>
<feature type="transmembrane region" description="Helical" evidence="1">
    <location>
        <begin position="355"/>
        <end position="377"/>
    </location>
</feature>
<dbReference type="KEGG" id="ock:EXM22_00605"/>
<dbReference type="InterPro" id="IPR016024">
    <property type="entry name" value="ARM-type_fold"/>
</dbReference>
<reference evidence="2 3" key="1">
    <citation type="submission" date="2019-02" db="EMBL/GenBank/DDBJ databases">
        <title>Complete Genome Sequence and Methylome Analysis of free living Spirochaetas.</title>
        <authorList>
            <person name="Fomenkov A."/>
            <person name="Dubinina G."/>
            <person name="Leshcheva N."/>
            <person name="Mikheeva N."/>
            <person name="Grabovich M."/>
            <person name="Vincze T."/>
            <person name="Roberts R.J."/>
        </authorList>
    </citation>
    <scope>NUCLEOTIDE SEQUENCE [LARGE SCALE GENOMIC DNA]</scope>
    <source>
        <strain evidence="2 3">K2</strain>
    </source>
</reference>
<dbReference type="EMBL" id="CP036150">
    <property type="protein sequence ID" value="QEN06558.1"/>
    <property type="molecule type" value="Genomic_DNA"/>
</dbReference>
<keyword evidence="1" id="KW-0812">Transmembrane</keyword>
<evidence type="ECO:0000256" key="1">
    <source>
        <dbReference type="SAM" id="Phobius"/>
    </source>
</evidence>
<dbReference type="InterPro" id="IPR011989">
    <property type="entry name" value="ARM-like"/>
</dbReference>
<dbReference type="SUPFAM" id="SSF48371">
    <property type="entry name" value="ARM repeat"/>
    <property type="match status" value="1"/>
</dbReference>
<protein>
    <recommendedName>
        <fullName evidence="4">MFS transporter</fullName>
    </recommendedName>
</protein>
<feature type="transmembrane region" description="Helical" evidence="1">
    <location>
        <begin position="232"/>
        <end position="251"/>
    </location>
</feature>
<feature type="transmembrane region" description="Helical" evidence="1">
    <location>
        <begin position="109"/>
        <end position="129"/>
    </location>
</feature>
<dbReference type="InterPro" id="IPR036259">
    <property type="entry name" value="MFS_trans_sf"/>
</dbReference>
<dbReference type="AlphaFoldDB" id="A0A5C1QGW7"/>
<dbReference type="Pfam" id="PF13646">
    <property type="entry name" value="HEAT_2"/>
    <property type="match status" value="1"/>
</dbReference>
<keyword evidence="1" id="KW-1133">Transmembrane helix</keyword>
<dbReference type="SUPFAM" id="SSF103473">
    <property type="entry name" value="MFS general substrate transporter"/>
    <property type="match status" value="1"/>
</dbReference>
<feature type="transmembrane region" description="Helical" evidence="1">
    <location>
        <begin position="389"/>
        <end position="413"/>
    </location>
</feature>
<keyword evidence="1" id="KW-0472">Membrane</keyword>
<feature type="transmembrane region" description="Helical" evidence="1">
    <location>
        <begin position="319"/>
        <end position="343"/>
    </location>
</feature>
<feature type="transmembrane region" description="Helical" evidence="1">
    <location>
        <begin position="82"/>
        <end position="103"/>
    </location>
</feature>
<evidence type="ECO:0008006" key="4">
    <source>
        <dbReference type="Google" id="ProtNLM"/>
    </source>
</evidence>
<dbReference type="OrthoDB" id="367196at2"/>
<name>A0A5C1QGW7_9SPIO</name>
<feature type="transmembrane region" description="Helical" evidence="1">
    <location>
        <begin position="177"/>
        <end position="196"/>
    </location>
</feature>
<dbReference type="Gene3D" id="1.25.10.10">
    <property type="entry name" value="Leucine-rich Repeat Variant"/>
    <property type="match status" value="1"/>
</dbReference>
<dbReference type="Gene3D" id="1.20.1250.20">
    <property type="entry name" value="MFS general substrate transporter like domains"/>
    <property type="match status" value="1"/>
</dbReference>
<feature type="transmembrane region" description="Helical" evidence="1">
    <location>
        <begin position="52"/>
        <end position="70"/>
    </location>
</feature>
<evidence type="ECO:0000313" key="3">
    <source>
        <dbReference type="Proteomes" id="UP000324209"/>
    </source>
</evidence>
<feature type="transmembrane region" description="Helical" evidence="1">
    <location>
        <begin position="150"/>
        <end position="171"/>
    </location>
</feature>
<sequence length="731" mass="82358">MIKKTKYLSQKERETARKYYFRFASFNGIGFSFLGNTTVYLLAILYGATNTQLGYISAAAYITGGLLILYPRLFRGKSNKMVGYIAWQLRGIICLAYLALPFLSGPPAIYLILTTYTMFCMVRTIGVAVQQTIQKMVSTSRTRGEVIMTLSSRFNTMALLSRFFSFVWTSLTFLSELTGILSLQMLGIVMNIMASLNLKKIPNREVVDYIPGEHMGKIFVKAMKQKKDRSILILRWSAISIEIIAAMTIPFLRQYAGFSTSQIFMYTLIITTSSIFAALLIRPFADRLGSRPFILPAAITAGIIFSTWMGIQPDRSPEFFYILGFLTVFIQNILSLLSARLFVQTIPDEGTISFTSMDIVVTSFLALLLGFLAGGLADLSSTAGNLPYINIYGLTFSLGLLFSILIAITAARFSEEGSTTVRKTWAMIFSLEHMRTFRDITRLNNGNSNLKRKTLILSLAYTGSSLANDEIRQMFLNPLSSEKSDIMKTLFDKKRPELVPELIREAQNVYSLSRNAAIFALGSYPMDAVEKALIELLDDPDPITASTAAKSLGRIGNTEKTDLIFQKFIQGKRGNIHSDLNYIIALHNMDPQGPWLEETFSREQAELGESYEQSVITLICRQQNLSPPIAWIYQMNNQESGEGLHILLDETREMDIFFQARDHMDSSFSKGKYSEIWTWCRKQLSEERRVEGAAIPVVRSIQSFDLNFTDPTNTIAALYYTYQILRKGGEL</sequence>
<feature type="transmembrane region" description="Helical" evidence="1">
    <location>
        <begin position="263"/>
        <end position="281"/>
    </location>
</feature>
<feature type="transmembrane region" description="Helical" evidence="1">
    <location>
        <begin position="20"/>
        <end position="46"/>
    </location>
</feature>
<proteinExistence type="predicted"/>
<organism evidence="2 3">
    <name type="scientific">Oceanispirochaeta crateris</name>
    <dbReference type="NCBI Taxonomy" id="2518645"/>
    <lineage>
        <taxon>Bacteria</taxon>
        <taxon>Pseudomonadati</taxon>
        <taxon>Spirochaetota</taxon>
        <taxon>Spirochaetia</taxon>
        <taxon>Spirochaetales</taxon>
        <taxon>Spirochaetaceae</taxon>
        <taxon>Oceanispirochaeta</taxon>
    </lineage>
</organism>
<keyword evidence="3" id="KW-1185">Reference proteome</keyword>
<gene>
    <name evidence="2" type="ORF">EXM22_00605</name>
</gene>
<accession>A0A5C1QGW7</accession>
<feature type="transmembrane region" description="Helical" evidence="1">
    <location>
        <begin position="293"/>
        <end position="313"/>
    </location>
</feature>
<dbReference type="Proteomes" id="UP000324209">
    <property type="component" value="Chromosome"/>
</dbReference>
<dbReference type="RefSeq" id="WP_149484641.1">
    <property type="nucleotide sequence ID" value="NZ_CP036150.1"/>
</dbReference>